<dbReference type="Proteomes" id="UP000009027">
    <property type="component" value="Unassembled WGS sequence"/>
</dbReference>
<evidence type="ECO:0000313" key="3">
    <source>
        <dbReference type="Proteomes" id="UP000009027"/>
    </source>
</evidence>
<name>F9WMY2_TRYVY</name>
<proteinExistence type="predicted"/>
<gene>
    <name evidence="2" type="ORF">TvY486_0016030</name>
</gene>
<sequence length="293" mass="31615">MVGNLNYSLTVLIDAEKVVQEAVKSIAAEAVGHVCNAKGQADVFSPKVQSLKAEDVVNNVEKNISLLVASLGGVERNLTNALNKTNSALSIISASGSDVKALKVAQNDSGVRKESQLTVEDARAAKRQAEELAKTLKTASSELKHHNNNLHASLREKNAHLKDIAKKVSVPINVTDKRQENNGDFGLSCEGIERVLQIVTTDKAIDIIKKLEKDDLVNTTVEFNKTLQKSEGNVSSLDGRISQMNANFSLAKSKAESALNRLHDVVQKSQNFQRAALAAVVELLNKNKSALCV</sequence>
<keyword evidence="3" id="KW-1185">Reference proteome</keyword>
<accession>F9WMY2</accession>
<reference evidence="2 3" key="1">
    <citation type="journal article" date="2012" name="Proc. Natl. Acad. Sci. U.S.A.">
        <title>Antigenic diversity is generated by distinct evolutionary mechanisms in African trypanosome species.</title>
        <authorList>
            <person name="Jackson A.P."/>
            <person name="Berry A."/>
            <person name="Aslett M."/>
            <person name="Allison H.C."/>
            <person name="Burton P."/>
            <person name="Vavrova-Anderson J."/>
            <person name="Brown R."/>
            <person name="Browne H."/>
            <person name="Corton N."/>
            <person name="Hauser H."/>
            <person name="Gamble J."/>
            <person name="Gilderthorp R."/>
            <person name="Marcello L."/>
            <person name="McQuillan J."/>
            <person name="Otto T.D."/>
            <person name="Quail M.A."/>
            <person name="Sanders M.J."/>
            <person name="van Tonder A."/>
            <person name="Ginger M.L."/>
            <person name="Field M.C."/>
            <person name="Barry J.D."/>
            <person name="Hertz-Fowler C."/>
            <person name="Berriman M."/>
        </authorList>
    </citation>
    <scope>NUCLEOTIDE SEQUENCE</scope>
    <source>
        <strain evidence="2 3">Y486</strain>
    </source>
</reference>
<evidence type="ECO:0000256" key="1">
    <source>
        <dbReference type="SAM" id="Coils"/>
    </source>
</evidence>
<protein>
    <submittedName>
        <fullName evidence="2">Uncharacterized protein</fullName>
    </submittedName>
</protein>
<feature type="coiled-coil region" evidence="1">
    <location>
        <begin position="112"/>
        <end position="149"/>
    </location>
</feature>
<dbReference type="VEuPathDB" id="TriTrypDB:TvY486_0016030"/>
<dbReference type="AlphaFoldDB" id="F9WMY2"/>
<dbReference type="EMBL" id="CAEX01002130">
    <property type="protein sequence ID" value="CCD18897.1"/>
    <property type="molecule type" value="Genomic_DNA"/>
</dbReference>
<organism evidence="2 3">
    <name type="scientific">Trypanosoma vivax (strain Y486)</name>
    <dbReference type="NCBI Taxonomy" id="1055687"/>
    <lineage>
        <taxon>Eukaryota</taxon>
        <taxon>Discoba</taxon>
        <taxon>Euglenozoa</taxon>
        <taxon>Kinetoplastea</taxon>
        <taxon>Metakinetoplastina</taxon>
        <taxon>Trypanosomatida</taxon>
        <taxon>Trypanosomatidae</taxon>
        <taxon>Trypanosoma</taxon>
        <taxon>Duttonella</taxon>
    </lineage>
</organism>
<evidence type="ECO:0000313" key="2">
    <source>
        <dbReference type="EMBL" id="CCD18897.1"/>
    </source>
</evidence>
<keyword evidence="1" id="KW-0175">Coiled coil</keyword>